<evidence type="ECO:0000256" key="5">
    <source>
        <dbReference type="ARBA" id="ARBA00022837"/>
    </source>
</evidence>
<evidence type="ECO:0000256" key="6">
    <source>
        <dbReference type="ARBA" id="ARBA00023263"/>
    </source>
</evidence>
<keyword evidence="4" id="KW-0479">Metal-binding</keyword>
<keyword evidence="6" id="KW-0281">Fimbrium</keyword>
<comment type="subcellular location">
    <subcellularLocation>
        <location evidence="1">Fimbrium</location>
    </subcellularLocation>
</comment>
<sequence>MNQRISYFFWGALAIAGAVHAASDDIAQTPLSVTQTIRPMVMLALSNDHQLYRKAYNDYSDLDGDGSIDTTYNNLYSYYGYFDSNKCYTYTSGYFNPTAMATEHQCSNAWSGNLLNWAAMTRMDILRKVLYGGFRSTDTATPDLTILERVLLPTDAHAFAKVFAPPGGADDMALYTPYRDEKITFCNVTYATSGQSQSLDTSVSPPLIRIATGAWPMWSSGEVVECAWYEERANATAPKKTNAPVSFKAELNARVAVCVSDLIEDNCRGYKDDSDVTHMKPIGLLQKYGDNGSLRFGLMSGSYKQRMSGGVLRRKIGLLAGNTVANAAQNEINLLTGQFTGHSGIIKSINAFRINKYDYTTHNYQDSCASPGMPICATSSSTGCYKNGVCTNWGNPIAEIYMETLRYFAGKLTATPAYDADDSSYFSALTKVSTWGDPMPETDWCAKCNLIFLSTAVNSFDRDEFATDIVGLDLTAASNAVGTADPIGNSLILGGSGTTKQCTAKSTTGLAVAQGVCPEGPTLDGGYLVAGAAYFAHTNGLRRVKDQQQMVNTQTVALARDLPRFNIAVGSDTVTLLPHLEANTTTTAVQATSGWRMGSLVDLSVENLVKNTAGKLVGGSLLVIWEDSTWGNDFDMDGAQRLKFCAGPSAGILGEPNPCQAFCTACTETECPTTCEKIYTACGTTDTCKNNRTNCLAACTATANCKSDCSTVAANQIRITSSAEQVYAGHALLFGYTITGTSAGTSPTNAAGTASTLCDGAYHQDGVYREVVRKDGKNFSMLTTPVDTPANKPAACVRMFTAGSNPARLLEPALWYAAKYGGFTDVNANAKPDLATEWDSNDDDTPDRFFYADNPALLGTSLERFLEVIATISSSASVVANSITLNEDTRIFQGRYDSSDWSGDVVAFPVNTDGSLSTLIWSGRTEIDAQATAGTRRIITSNEERRTVTGGPGVPFRWGNDDSDDNDGIAQEQKEDLGLQPCWGTTCAAVHDAKGEARLNYLRGSHAAETSQTGGTLRTRAHVLGDVVNSDPVYIGAPMSLYPDTLEEHPYRTFAAAKADRQPIVYVGANDGMIHGFNADTGAELFAYVPRAVYPKLSALTAVDYRDHHQSFVDGGAVAGDVYLRDYLGEEGAWRTLLLGSLGAGGRGVFAIDVTNPADFAASEETAATRVLWDIVGGDDGGDGVHDFDDLGYTYSRPVAARMPDTVLSGAWVVVFGNGYKSPDGKAVLYVVDAKTGTLLSSVVADAGPGNGLSSVAPVDYDGDGRVDYLYAGDLKGNLWRFEPSVGSDMQVSFAGVPLFSDLTGLTGTTSPITVRPEVMRHPMRGVVVLFGSGAYFREGDRIPNTTAINAFYGIWDRFDGTSAIAREHLLKQQILAKTVSGAFDVRVTTDNPITWRLDSGKPTDSPPTTHLGWYLELRQPLDGTAEGEVQVTDPQLRGGRVIFTSLIPSDPGTALCDFGGDGWLIELNALNGARRTEVVFDLNADTVFNLADMVSVQVNGAAAMLAPSGKKSTVGIIQEPAIIGAGTKEYKFASGAREAAIEITVENPGDLAGGRRSWLQLH</sequence>
<organism evidence="9 10">
    <name type="scientific">Candidatus Thiodictyon syntrophicum</name>
    <dbReference type="NCBI Taxonomy" id="1166950"/>
    <lineage>
        <taxon>Bacteria</taxon>
        <taxon>Pseudomonadati</taxon>
        <taxon>Pseudomonadota</taxon>
        <taxon>Gammaproteobacteria</taxon>
        <taxon>Chromatiales</taxon>
        <taxon>Chromatiaceae</taxon>
        <taxon>Thiodictyon</taxon>
    </lineage>
</organism>
<proteinExistence type="inferred from homology"/>
<feature type="domain" description="PilY1 beta-propeller" evidence="8">
    <location>
        <begin position="1024"/>
        <end position="1378"/>
    </location>
</feature>
<evidence type="ECO:0000256" key="7">
    <source>
        <dbReference type="SAM" id="SignalP"/>
    </source>
</evidence>
<dbReference type="Proteomes" id="UP000232638">
    <property type="component" value="Chromosome"/>
</dbReference>
<dbReference type="RefSeq" id="WP_100919632.1">
    <property type="nucleotide sequence ID" value="NZ_CP020370.1"/>
</dbReference>
<keyword evidence="10" id="KW-1185">Reference proteome</keyword>
<feature type="chain" id="PRO_5014681619" description="PilY1 beta-propeller domain-containing protein" evidence="7">
    <location>
        <begin position="22"/>
        <end position="1563"/>
    </location>
</feature>
<feature type="signal peptide" evidence="7">
    <location>
        <begin position="1"/>
        <end position="21"/>
    </location>
</feature>
<gene>
    <name evidence="9" type="ORF">THSYN_13520</name>
</gene>
<keyword evidence="3" id="KW-1029">Fimbrium biogenesis</keyword>
<keyword evidence="5" id="KW-0106">Calcium</keyword>
<dbReference type="InterPro" id="IPR015943">
    <property type="entry name" value="WD40/YVTN_repeat-like_dom_sf"/>
</dbReference>
<dbReference type="SUPFAM" id="SSF50998">
    <property type="entry name" value="Quinoprotein alcohol dehydrogenase-like"/>
    <property type="match status" value="1"/>
</dbReference>
<evidence type="ECO:0000313" key="10">
    <source>
        <dbReference type="Proteomes" id="UP000232638"/>
    </source>
</evidence>
<reference evidence="9 10" key="1">
    <citation type="submission" date="2017-03" db="EMBL/GenBank/DDBJ databases">
        <title>Complete genome sequence of Candidatus 'Thiodictyon syntrophicum' sp. nov. strain Cad16T, a photolithoautotroph purple sulfur bacterium isolated from an alpine meromictic lake.</title>
        <authorList>
            <person name="Luedin S.M."/>
            <person name="Pothier J.F."/>
            <person name="Danza F."/>
            <person name="Storelli N."/>
            <person name="Wittwer M."/>
            <person name="Tonolla M."/>
        </authorList>
    </citation>
    <scope>NUCLEOTIDE SEQUENCE [LARGE SCALE GENOMIC DNA]</scope>
    <source>
        <strain evidence="9 10">Cad16T</strain>
    </source>
</reference>
<evidence type="ECO:0000313" key="9">
    <source>
        <dbReference type="EMBL" id="AUB81878.1"/>
    </source>
</evidence>
<dbReference type="GO" id="GO:0009289">
    <property type="term" value="C:pilus"/>
    <property type="evidence" value="ECO:0007669"/>
    <property type="project" value="UniProtKB-SubCell"/>
</dbReference>
<dbReference type="KEGG" id="tsy:THSYN_13520"/>
<dbReference type="OrthoDB" id="7156875at2"/>
<accession>A0A2K8U8E3</accession>
<name>A0A2K8U8E3_9GAMM</name>
<dbReference type="InterPro" id="IPR011047">
    <property type="entry name" value="Quinoprotein_ADH-like_sf"/>
</dbReference>
<dbReference type="GO" id="GO:0046872">
    <property type="term" value="F:metal ion binding"/>
    <property type="evidence" value="ECO:0007669"/>
    <property type="project" value="UniProtKB-KW"/>
</dbReference>
<dbReference type="Gene3D" id="2.130.10.10">
    <property type="entry name" value="YVTN repeat-like/Quinoprotein amine dehydrogenase"/>
    <property type="match status" value="1"/>
</dbReference>
<keyword evidence="7" id="KW-0732">Signal</keyword>
<evidence type="ECO:0000256" key="1">
    <source>
        <dbReference type="ARBA" id="ARBA00004561"/>
    </source>
</evidence>
<evidence type="ECO:0000256" key="3">
    <source>
        <dbReference type="ARBA" id="ARBA00022558"/>
    </source>
</evidence>
<dbReference type="InterPro" id="IPR008707">
    <property type="entry name" value="B-propeller_PilY1"/>
</dbReference>
<dbReference type="Pfam" id="PF05567">
    <property type="entry name" value="T4P_PilY1"/>
    <property type="match status" value="1"/>
</dbReference>
<dbReference type="EMBL" id="CP020370">
    <property type="protein sequence ID" value="AUB81878.1"/>
    <property type="molecule type" value="Genomic_DNA"/>
</dbReference>
<protein>
    <recommendedName>
        <fullName evidence="8">PilY1 beta-propeller domain-containing protein</fullName>
    </recommendedName>
</protein>
<evidence type="ECO:0000256" key="4">
    <source>
        <dbReference type="ARBA" id="ARBA00022723"/>
    </source>
</evidence>
<evidence type="ECO:0000259" key="8">
    <source>
        <dbReference type="Pfam" id="PF05567"/>
    </source>
</evidence>
<comment type="similarity">
    <text evidence="2">Belongs to the PilY1 family.</text>
</comment>
<evidence type="ECO:0000256" key="2">
    <source>
        <dbReference type="ARBA" id="ARBA00008387"/>
    </source>
</evidence>